<dbReference type="EMBL" id="JACEIK010003752">
    <property type="protein sequence ID" value="MCD9642990.1"/>
    <property type="molecule type" value="Genomic_DNA"/>
</dbReference>
<dbReference type="Gene3D" id="1.10.510.10">
    <property type="entry name" value="Transferase(Phosphotransferase) domain 1"/>
    <property type="match status" value="1"/>
</dbReference>
<dbReference type="PANTHER" id="PTHR48008">
    <property type="entry name" value="LEUCINE-RICH REPEAT RECEPTOR-LIKE PROTEIN KINASE IMK3-RELATED"/>
    <property type="match status" value="1"/>
</dbReference>
<organism evidence="1 2">
    <name type="scientific">Datura stramonium</name>
    <name type="common">Jimsonweed</name>
    <name type="synonym">Common thornapple</name>
    <dbReference type="NCBI Taxonomy" id="4076"/>
    <lineage>
        <taxon>Eukaryota</taxon>
        <taxon>Viridiplantae</taxon>
        <taxon>Streptophyta</taxon>
        <taxon>Embryophyta</taxon>
        <taxon>Tracheophyta</taxon>
        <taxon>Spermatophyta</taxon>
        <taxon>Magnoliopsida</taxon>
        <taxon>eudicotyledons</taxon>
        <taxon>Gunneridae</taxon>
        <taxon>Pentapetalae</taxon>
        <taxon>asterids</taxon>
        <taxon>lamiids</taxon>
        <taxon>Solanales</taxon>
        <taxon>Solanaceae</taxon>
        <taxon>Solanoideae</taxon>
        <taxon>Datureae</taxon>
        <taxon>Datura</taxon>
    </lineage>
</organism>
<dbReference type="PANTHER" id="PTHR48008:SF14">
    <property type="entry name" value="PROTEIN KINASE DOMAIN-CONTAINING PROTEIN"/>
    <property type="match status" value="1"/>
</dbReference>
<accession>A0ABS8VAG2</accession>
<dbReference type="InterPro" id="IPR052451">
    <property type="entry name" value="Ser/Thr_kinase-like"/>
</dbReference>
<name>A0ABS8VAG2_DATST</name>
<evidence type="ECO:0000313" key="1">
    <source>
        <dbReference type="EMBL" id="MCD9642990.1"/>
    </source>
</evidence>
<protein>
    <recommendedName>
        <fullName evidence="3">Serine-threonine/tyrosine-protein kinase catalytic domain-containing protein</fullName>
    </recommendedName>
</protein>
<reference evidence="1 2" key="1">
    <citation type="journal article" date="2021" name="BMC Genomics">
        <title>Datura genome reveals duplications of psychoactive alkaloid biosynthetic genes and high mutation rate following tissue culture.</title>
        <authorList>
            <person name="Rajewski A."/>
            <person name="Carter-House D."/>
            <person name="Stajich J."/>
            <person name="Litt A."/>
        </authorList>
    </citation>
    <scope>NUCLEOTIDE SEQUENCE [LARGE SCALE GENOMIC DNA]</scope>
    <source>
        <strain evidence="1">AR-01</strain>
    </source>
</reference>
<dbReference type="SUPFAM" id="SSF56112">
    <property type="entry name" value="Protein kinase-like (PK-like)"/>
    <property type="match status" value="1"/>
</dbReference>
<dbReference type="InterPro" id="IPR011009">
    <property type="entry name" value="Kinase-like_dom_sf"/>
</dbReference>
<evidence type="ECO:0000313" key="2">
    <source>
        <dbReference type="Proteomes" id="UP000823775"/>
    </source>
</evidence>
<proteinExistence type="predicted"/>
<gene>
    <name evidence="1" type="ORF">HAX54_030088</name>
</gene>
<evidence type="ECO:0008006" key="3">
    <source>
        <dbReference type="Google" id="ProtNLM"/>
    </source>
</evidence>
<dbReference type="Proteomes" id="UP000823775">
    <property type="component" value="Unassembled WGS sequence"/>
</dbReference>
<keyword evidence="2" id="KW-1185">Reference proteome</keyword>
<sequence length="132" mass="15038">MAFKSFDTEREVLCIVRHRNNVKVITSCSNLDFKSLVLEYMPNGCLEKGLYSHNYFGDLSLKQWVSNALPEAVMEVVDANLVTPIDNYLNLDFVTSIMKVALDCCIESLARRTNMKDVIGILWKITIQRLAC</sequence>
<comment type="caution">
    <text evidence="1">The sequence shown here is derived from an EMBL/GenBank/DDBJ whole genome shotgun (WGS) entry which is preliminary data.</text>
</comment>